<comment type="caution">
    <text evidence="3">The sequence shown here is derived from an EMBL/GenBank/DDBJ whole genome shotgun (WGS) entry which is preliminary data.</text>
</comment>
<feature type="chain" id="PRO_5020397720" evidence="1">
    <location>
        <begin position="20"/>
        <end position="196"/>
    </location>
</feature>
<dbReference type="Gene3D" id="1.20.1260.10">
    <property type="match status" value="1"/>
</dbReference>
<evidence type="ECO:0000313" key="4">
    <source>
        <dbReference type="Proteomes" id="UP000295499"/>
    </source>
</evidence>
<accession>A0A4R6IQ60</accession>
<organism evidence="3 4">
    <name type="scientific">Pedobacter duraquae</name>
    <dbReference type="NCBI Taxonomy" id="425511"/>
    <lineage>
        <taxon>Bacteria</taxon>
        <taxon>Pseudomonadati</taxon>
        <taxon>Bacteroidota</taxon>
        <taxon>Sphingobacteriia</taxon>
        <taxon>Sphingobacteriales</taxon>
        <taxon>Sphingobacteriaceae</taxon>
        <taxon>Pedobacter</taxon>
    </lineage>
</organism>
<dbReference type="EMBL" id="SNWM01000001">
    <property type="protein sequence ID" value="TDO24321.1"/>
    <property type="molecule type" value="Genomic_DNA"/>
</dbReference>
<evidence type="ECO:0000313" key="3">
    <source>
        <dbReference type="EMBL" id="TDO24321.1"/>
    </source>
</evidence>
<dbReference type="Proteomes" id="UP000295499">
    <property type="component" value="Unassembled WGS sequence"/>
</dbReference>
<dbReference type="PANTHER" id="PTHR38593:SF1">
    <property type="entry name" value="BLR2558 PROTEIN"/>
    <property type="match status" value="1"/>
</dbReference>
<name>A0A4R6IQ60_9SPHI</name>
<gene>
    <name evidence="3" type="ORF">CLV32_0610</name>
</gene>
<dbReference type="PANTHER" id="PTHR38593">
    <property type="entry name" value="BLR2558 PROTEIN"/>
    <property type="match status" value="1"/>
</dbReference>
<dbReference type="InterPro" id="IPR012347">
    <property type="entry name" value="Ferritin-like"/>
</dbReference>
<dbReference type="Pfam" id="PF13628">
    <property type="entry name" value="DUF4142"/>
    <property type="match status" value="1"/>
</dbReference>
<dbReference type="RefSeq" id="WP_208110938.1">
    <property type="nucleotide sequence ID" value="NZ_SNWM01000001.1"/>
</dbReference>
<protein>
    <submittedName>
        <fullName evidence="3">Putative membrane protein</fullName>
    </submittedName>
</protein>
<sequence>MKKKFLVAATFAAVLAMQACNSNKTDGSGTDSITTDTTITQTTTATDTTGMNPAATDANAFMEKAAVGGMMEVEAGKLAQSKSSNAQVKDFAAMMVADHSKANDELKAIAEKKSVTLPAALPAMEQAHLDEMKKMSGADFDKHYIGMMVTDHAKTVDLFKAGGKNSDSDISAFANKTLPTIEGHYKKATEIQSSLK</sequence>
<dbReference type="AlphaFoldDB" id="A0A4R6IQ60"/>
<dbReference type="PROSITE" id="PS51257">
    <property type="entry name" value="PROKAR_LIPOPROTEIN"/>
    <property type="match status" value="1"/>
</dbReference>
<feature type="domain" description="DUF4142" evidence="2">
    <location>
        <begin position="58"/>
        <end position="190"/>
    </location>
</feature>
<evidence type="ECO:0000259" key="2">
    <source>
        <dbReference type="Pfam" id="PF13628"/>
    </source>
</evidence>
<keyword evidence="1" id="KW-0732">Signal</keyword>
<evidence type="ECO:0000256" key="1">
    <source>
        <dbReference type="SAM" id="SignalP"/>
    </source>
</evidence>
<dbReference type="InterPro" id="IPR025419">
    <property type="entry name" value="DUF4142"/>
</dbReference>
<reference evidence="3 4" key="1">
    <citation type="submission" date="2019-03" db="EMBL/GenBank/DDBJ databases">
        <title>Genomic Encyclopedia of Archaeal and Bacterial Type Strains, Phase II (KMG-II): from individual species to whole genera.</title>
        <authorList>
            <person name="Goeker M."/>
        </authorList>
    </citation>
    <scope>NUCLEOTIDE SEQUENCE [LARGE SCALE GENOMIC DNA]</scope>
    <source>
        <strain evidence="3 4">DSM 19034</strain>
    </source>
</reference>
<feature type="signal peptide" evidence="1">
    <location>
        <begin position="1"/>
        <end position="19"/>
    </location>
</feature>
<proteinExistence type="predicted"/>
<keyword evidence="4" id="KW-1185">Reference proteome</keyword>